<sequence>MGHFPWAQVSSWCLSHLCGTHWSLPKPCQPGCLSTLGAPGDAFGSSNHCAPGPICATDDSKAACHLGVKCGATLKTSRHLLELDKESNSDVIGISFHMENGCTAPETFLQAISDARCL</sequence>
<keyword evidence="4" id="KW-1185">Reference proteome</keyword>
<dbReference type="Pfam" id="PF02784">
    <property type="entry name" value="Orn_Arg_deC_N"/>
    <property type="match status" value="1"/>
</dbReference>
<dbReference type="PANTHER" id="PTHR11482:SF42">
    <property type="entry name" value="ORNITHINE DECARBOXYLASE"/>
    <property type="match status" value="1"/>
</dbReference>
<comment type="caution">
    <text evidence="3">The sequence shown here is derived from an EMBL/GenBank/DDBJ whole genome shotgun (WGS) entry which is preliminary data.</text>
</comment>
<reference evidence="3" key="1">
    <citation type="submission" date="2020-03" db="EMBL/GenBank/DDBJ databases">
        <title>Studies in the Genomics of Life Span.</title>
        <authorList>
            <person name="Glass D."/>
        </authorList>
    </citation>
    <scope>NUCLEOTIDE SEQUENCE</scope>
    <source>
        <strain evidence="3">SUZIE</strain>
        <tissue evidence="3">Muscle</tissue>
    </source>
</reference>
<dbReference type="SUPFAM" id="SSF51419">
    <property type="entry name" value="PLP-binding barrel"/>
    <property type="match status" value="1"/>
</dbReference>
<evidence type="ECO:0000259" key="2">
    <source>
        <dbReference type="Pfam" id="PF02784"/>
    </source>
</evidence>
<name>A0AA41T494_SCICA</name>
<dbReference type="InterPro" id="IPR002433">
    <property type="entry name" value="Orn_de-COase"/>
</dbReference>
<feature type="domain" description="Orn/DAP/Arg decarboxylase 2 N-terminal" evidence="2">
    <location>
        <begin position="56"/>
        <end position="118"/>
    </location>
</feature>
<dbReference type="GO" id="GO:0005737">
    <property type="term" value="C:cytoplasm"/>
    <property type="evidence" value="ECO:0007669"/>
    <property type="project" value="TreeGrafter"/>
</dbReference>
<dbReference type="InterPro" id="IPR022644">
    <property type="entry name" value="De-COase2_N"/>
</dbReference>
<dbReference type="AlphaFoldDB" id="A0AA41T494"/>
<evidence type="ECO:0000313" key="4">
    <source>
        <dbReference type="Proteomes" id="UP001166674"/>
    </source>
</evidence>
<accession>A0AA41T494</accession>
<keyword evidence="1" id="KW-0732">Signal</keyword>
<gene>
    <name evidence="3" type="ORF">SUZIE_172060</name>
</gene>
<dbReference type="Proteomes" id="UP001166674">
    <property type="component" value="Unassembled WGS sequence"/>
</dbReference>
<organism evidence="3 4">
    <name type="scientific">Sciurus carolinensis</name>
    <name type="common">Eastern gray squirrel</name>
    <dbReference type="NCBI Taxonomy" id="30640"/>
    <lineage>
        <taxon>Eukaryota</taxon>
        <taxon>Metazoa</taxon>
        <taxon>Chordata</taxon>
        <taxon>Craniata</taxon>
        <taxon>Vertebrata</taxon>
        <taxon>Euteleostomi</taxon>
        <taxon>Mammalia</taxon>
        <taxon>Eutheria</taxon>
        <taxon>Euarchontoglires</taxon>
        <taxon>Glires</taxon>
        <taxon>Rodentia</taxon>
        <taxon>Sciuromorpha</taxon>
        <taxon>Sciuridae</taxon>
        <taxon>Sciurinae</taxon>
        <taxon>Sciurini</taxon>
        <taxon>Sciurus</taxon>
    </lineage>
</organism>
<feature type="chain" id="PRO_5041426461" evidence="1">
    <location>
        <begin position="20"/>
        <end position="118"/>
    </location>
</feature>
<dbReference type="GO" id="GO:0033387">
    <property type="term" value="P:putrescine biosynthetic process from arginine, via ornithine"/>
    <property type="evidence" value="ECO:0007669"/>
    <property type="project" value="TreeGrafter"/>
</dbReference>
<feature type="signal peptide" evidence="1">
    <location>
        <begin position="1"/>
        <end position="19"/>
    </location>
</feature>
<proteinExistence type="predicted"/>
<dbReference type="GO" id="GO:0004586">
    <property type="term" value="F:ornithine decarboxylase activity"/>
    <property type="evidence" value="ECO:0007669"/>
    <property type="project" value="TreeGrafter"/>
</dbReference>
<dbReference type="EMBL" id="JAATJV010385998">
    <property type="protein sequence ID" value="MBZ3883262.1"/>
    <property type="molecule type" value="Genomic_DNA"/>
</dbReference>
<dbReference type="Gene3D" id="3.20.20.10">
    <property type="entry name" value="Alanine racemase"/>
    <property type="match status" value="1"/>
</dbReference>
<dbReference type="PANTHER" id="PTHR11482">
    <property type="entry name" value="ARGININE/DIAMINOPIMELATE/ORNITHINE DECARBOXYLASE"/>
    <property type="match status" value="1"/>
</dbReference>
<dbReference type="InterPro" id="IPR029066">
    <property type="entry name" value="PLP-binding_barrel"/>
</dbReference>
<protein>
    <submittedName>
        <fullName evidence="3">Ornithine decarboxylase</fullName>
    </submittedName>
</protein>
<evidence type="ECO:0000256" key="1">
    <source>
        <dbReference type="SAM" id="SignalP"/>
    </source>
</evidence>
<evidence type="ECO:0000313" key="3">
    <source>
        <dbReference type="EMBL" id="MBZ3883262.1"/>
    </source>
</evidence>